<dbReference type="InterPro" id="IPR045057">
    <property type="entry name" value="Gcn5-rel_NAT"/>
</dbReference>
<dbReference type="eggNOG" id="COG2388">
    <property type="taxonomic scope" value="Bacteria"/>
</dbReference>
<dbReference type="SUPFAM" id="SSF55729">
    <property type="entry name" value="Acyl-CoA N-acyltransferases (Nat)"/>
    <property type="match status" value="1"/>
</dbReference>
<dbReference type="GO" id="GO:0016747">
    <property type="term" value="F:acyltransferase activity, transferring groups other than amino-acyl groups"/>
    <property type="evidence" value="ECO:0007669"/>
    <property type="project" value="InterPro"/>
</dbReference>
<reference evidence="3 4" key="1">
    <citation type="journal article" date="2012" name="PLoS ONE">
        <title>Functional divergence in the genus oenococcus as predicted by genome sequencing of the newly-described species, Oenococcus kitaharae.</title>
        <authorList>
            <person name="Borneman A.R."/>
            <person name="McCarthy J.M."/>
            <person name="Chambers P.J."/>
            <person name="Bartowsky E.J."/>
        </authorList>
    </citation>
    <scope>NUCLEOTIDE SEQUENCE [LARGE SCALE GENOMIC DNA]</scope>
    <source>
        <strain evidence="4">DSM17330</strain>
    </source>
</reference>
<dbReference type="EMBL" id="AFVZ01000001">
    <property type="protein sequence ID" value="EHN58879.1"/>
    <property type="molecule type" value="Genomic_DNA"/>
</dbReference>
<dbReference type="Proteomes" id="UP000004959">
    <property type="component" value="Chromosome"/>
</dbReference>
<dbReference type="PROSITE" id="PS51186">
    <property type="entry name" value="GNAT"/>
    <property type="match status" value="1"/>
</dbReference>
<keyword evidence="4" id="KW-1185">Reference proteome</keyword>
<dbReference type="PANTHER" id="PTHR31435:SF10">
    <property type="entry name" value="BSR4717 PROTEIN"/>
    <property type="match status" value="1"/>
</dbReference>
<evidence type="ECO:0000313" key="3">
    <source>
        <dbReference type="EMBL" id="EHN58879.1"/>
    </source>
</evidence>
<dbReference type="PANTHER" id="PTHR31435">
    <property type="entry name" value="PROTEIN NATD1"/>
    <property type="match status" value="1"/>
</dbReference>
<dbReference type="Gene3D" id="3.40.630.30">
    <property type="match status" value="1"/>
</dbReference>
<dbReference type="AlphaFoldDB" id="G9WHZ4"/>
<feature type="domain" description="N-acetyltransferase" evidence="2">
    <location>
        <begin position="5"/>
        <end position="94"/>
    </location>
</feature>
<dbReference type="PATRIC" id="fig|1045004.4.peg.772"/>
<name>G9WHZ4_9LACO</name>
<feature type="domain" description="N-acetyltransferase" evidence="1">
    <location>
        <begin position="1"/>
        <end position="96"/>
    </location>
</feature>
<dbReference type="HOGENOM" id="CLU_132888_2_2_9"/>
<dbReference type="RefSeq" id="WP_007745454.1">
    <property type="nucleotide sequence ID" value="NZ_CM001398.1"/>
</dbReference>
<evidence type="ECO:0000313" key="4">
    <source>
        <dbReference type="Proteomes" id="UP000004959"/>
    </source>
</evidence>
<dbReference type="InterPro" id="IPR000182">
    <property type="entry name" value="GNAT_dom"/>
</dbReference>
<dbReference type="PROSITE" id="PS51729">
    <property type="entry name" value="GNAT_YJDJ"/>
    <property type="match status" value="1"/>
</dbReference>
<proteinExistence type="predicted"/>
<dbReference type="InterPro" id="IPR031165">
    <property type="entry name" value="GNAT_YJDJ"/>
</dbReference>
<comment type="caution">
    <text evidence="3">The sequence shown here is derived from an EMBL/GenBank/DDBJ whole genome shotgun (WGS) entry which is preliminary data.</text>
</comment>
<evidence type="ECO:0000259" key="2">
    <source>
        <dbReference type="PROSITE" id="PS51729"/>
    </source>
</evidence>
<dbReference type="InterPro" id="IPR016181">
    <property type="entry name" value="Acyl_CoA_acyltransferase"/>
</dbReference>
<dbReference type="CDD" id="cd04301">
    <property type="entry name" value="NAT_SF"/>
    <property type="match status" value="1"/>
</dbReference>
<dbReference type="STRING" id="336988.NT96_08495"/>
<accession>G9WHZ4</accession>
<dbReference type="Pfam" id="PF14542">
    <property type="entry name" value="Acetyltransf_CG"/>
    <property type="match status" value="1"/>
</dbReference>
<gene>
    <name evidence="3" type="ORF">OKIT_0770</name>
</gene>
<evidence type="ECO:0000259" key="1">
    <source>
        <dbReference type="PROSITE" id="PS51186"/>
    </source>
</evidence>
<organism evidence="3 4">
    <name type="scientific">Oenococcus kitaharae DSM 17330</name>
    <dbReference type="NCBI Taxonomy" id="1045004"/>
    <lineage>
        <taxon>Bacteria</taxon>
        <taxon>Bacillati</taxon>
        <taxon>Bacillota</taxon>
        <taxon>Bacilli</taxon>
        <taxon>Lactobacillales</taxon>
        <taxon>Lactobacillaceae</taxon>
        <taxon>Oenococcus</taxon>
    </lineage>
</organism>
<keyword evidence="3" id="KW-0808">Transferase</keyword>
<sequence>MTENAIKQEHGRYFIENSDGKTIAELLYSEIAGKNAISIDSIRVDPDYRGHGLASRILKQAVSDAAAAGKRVKPVCPYAKAAFLKNPEYAKLTFKA</sequence>
<protein>
    <submittedName>
        <fullName evidence="3">Putative acetyltransferase</fullName>
    </submittedName>
</protein>
<dbReference type="OrthoDB" id="9793389at2"/>